<name>A0ABU6SNQ0_9FABA</name>
<evidence type="ECO:0000313" key="2">
    <source>
        <dbReference type="EMBL" id="MED6138047.1"/>
    </source>
</evidence>
<reference evidence="2 3" key="1">
    <citation type="journal article" date="2023" name="Plants (Basel)">
        <title>Bridging the Gap: Combining Genomics and Transcriptomics Approaches to Understand Stylosanthes scabra, an Orphan Legume from the Brazilian Caatinga.</title>
        <authorList>
            <person name="Ferreira-Neto J.R.C."/>
            <person name="da Silva M.D."/>
            <person name="Binneck E."/>
            <person name="de Melo N.F."/>
            <person name="da Silva R.H."/>
            <person name="de Melo A.L.T.M."/>
            <person name="Pandolfi V."/>
            <person name="Bustamante F.O."/>
            <person name="Brasileiro-Vidal A.C."/>
            <person name="Benko-Iseppon A.M."/>
        </authorList>
    </citation>
    <scope>NUCLEOTIDE SEQUENCE [LARGE SCALE GENOMIC DNA]</scope>
    <source>
        <tissue evidence="2">Leaves</tissue>
    </source>
</reference>
<keyword evidence="3" id="KW-1185">Reference proteome</keyword>
<organism evidence="2 3">
    <name type="scientific">Stylosanthes scabra</name>
    <dbReference type="NCBI Taxonomy" id="79078"/>
    <lineage>
        <taxon>Eukaryota</taxon>
        <taxon>Viridiplantae</taxon>
        <taxon>Streptophyta</taxon>
        <taxon>Embryophyta</taxon>
        <taxon>Tracheophyta</taxon>
        <taxon>Spermatophyta</taxon>
        <taxon>Magnoliopsida</taxon>
        <taxon>eudicotyledons</taxon>
        <taxon>Gunneridae</taxon>
        <taxon>Pentapetalae</taxon>
        <taxon>rosids</taxon>
        <taxon>fabids</taxon>
        <taxon>Fabales</taxon>
        <taxon>Fabaceae</taxon>
        <taxon>Papilionoideae</taxon>
        <taxon>50 kb inversion clade</taxon>
        <taxon>dalbergioids sensu lato</taxon>
        <taxon>Dalbergieae</taxon>
        <taxon>Pterocarpus clade</taxon>
        <taxon>Stylosanthes</taxon>
    </lineage>
</organism>
<proteinExistence type="predicted"/>
<feature type="non-terminal residue" evidence="2">
    <location>
        <position position="1"/>
    </location>
</feature>
<gene>
    <name evidence="2" type="ORF">PIB30_070627</name>
</gene>
<comment type="caution">
    <text evidence="2">The sequence shown here is derived from an EMBL/GenBank/DDBJ whole genome shotgun (WGS) entry which is preliminary data.</text>
</comment>
<evidence type="ECO:0000256" key="1">
    <source>
        <dbReference type="SAM" id="MobiDB-lite"/>
    </source>
</evidence>
<accession>A0ABU6SNQ0</accession>
<dbReference type="EMBL" id="JASCZI010061214">
    <property type="protein sequence ID" value="MED6138047.1"/>
    <property type="molecule type" value="Genomic_DNA"/>
</dbReference>
<feature type="compositionally biased region" description="Polar residues" evidence="1">
    <location>
        <begin position="35"/>
        <end position="46"/>
    </location>
</feature>
<sequence length="58" mass="6442">EVEGLSHYNFEFLVLIRRLPCVCLLLPPLLPPPSITTAPSDSTATQADPPEKNWALNR</sequence>
<feature type="region of interest" description="Disordered" evidence="1">
    <location>
        <begin position="35"/>
        <end position="58"/>
    </location>
</feature>
<evidence type="ECO:0000313" key="3">
    <source>
        <dbReference type="Proteomes" id="UP001341840"/>
    </source>
</evidence>
<protein>
    <submittedName>
        <fullName evidence="2">Uncharacterized protein</fullName>
    </submittedName>
</protein>
<dbReference type="Proteomes" id="UP001341840">
    <property type="component" value="Unassembled WGS sequence"/>
</dbReference>